<feature type="compositionally biased region" description="Polar residues" evidence="1">
    <location>
        <begin position="488"/>
        <end position="502"/>
    </location>
</feature>
<feature type="compositionally biased region" description="Basic and acidic residues" evidence="1">
    <location>
        <begin position="196"/>
        <end position="205"/>
    </location>
</feature>
<reference evidence="3" key="2">
    <citation type="submission" date="2025-08" db="UniProtKB">
        <authorList>
            <consortium name="Ensembl"/>
        </authorList>
    </citation>
    <scope>IDENTIFICATION</scope>
</reference>
<organism evidence="3 4">
    <name type="scientific">Sparus aurata</name>
    <name type="common">Gilthead sea bream</name>
    <dbReference type="NCBI Taxonomy" id="8175"/>
    <lineage>
        <taxon>Eukaryota</taxon>
        <taxon>Metazoa</taxon>
        <taxon>Chordata</taxon>
        <taxon>Craniata</taxon>
        <taxon>Vertebrata</taxon>
        <taxon>Euteleostomi</taxon>
        <taxon>Actinopterygii</taxon>
        <taxon>Neopterygii</taxon>
        <taxon>Teleostei</taxon>
        <taxon>Neoteleostei</taxon>
        <taxon>Acanthomorphata</taxon>
        <taxon>Eupercaria</taxon>
        <taxon>Spariformes</taxon>
        <taxon>Sparidae</taxon>
        <taxon>Sparus</taxon>
    </lineage>
</organism>
<keyword evidence="4" id="KW-1185">Reference proteome</keyword>
<feature type="compositionally biased region" description="Acidic residues" evidence="1">
    <location>
        <begin position="321"/>
        <end position="331"/>
    </location>
</feature>
<feature type="region of interest" description="Disordered" evidence="1">
    <location>
        <begin position="763"/>
        <end position="802"/>
    </location>
</feature>
<feature type="region of interest" description="Disordered" evidence="1">
    <location>
        <begin position="840"/>
        <end position="868"/>
    </location>
</feature>
<dbReference type="InParanoid" id="A0A671YIN4"/>
<feature type="compositionally biased region" description="Basic residues" evidence="1">
    <location>
        <begin position="1387"/>
        <end position="1400"/>
    </location>
</feature>
<sequence>MDATQMISDSFLESDEEENEEENGNKRGQPLAKLCILKNEHIPEKELPLFLGENVLGRDPNTCTLPLLAPSVSKQHATICISVHGKRGCHSEEDTEALVWDLGSMNGTRKGRLKLTPNVRYALSESDSLVVADIPCQYVRCAADTAWSQGGFRTPLSKKSRVKARLSDASGEKEVDTSTGSKKCVNGGTEASVSLPDREGTRETPVRTSCLSFEKTPTQPQGTLVPESDSDSEGERGGGADRRRKAQVSDSDSYKSSPTCSTFLSPTNKIVPESEDESPITPSVSTKNRPHRHVSFSTEETEVDVGRQQLKEKKALAIVDNSEEEEGEEEERAALGGRKSEESEQCLSVKQENNVSLTGEDKLPVSAPAVSTDAIPAFNMDSDTDVEGEEEEVVPAHPVTLSTNQNTDQPPNTAQFHMDSDTDVDEDDDALDKNIKSVLSSADDIEPPHVLTVNQPEAITMDSDTDVDDDDDDDAAVSDAASKAKPLSVQNTPTADSATSAQLEDFHLESDTDVDEEEEKECGTITISKIDESPTGLDSKPIWTKTAAAAPNSLHLDSDTDDEATPAPVISEPSVVSAVTELRTTAEAGANLDILCDSDTDVEDEAPLVIPFAITSLSFVPGATSEALQSDSDADTDVDDSSVPPAGDGVNPADVRVDSDTDVEDEEDDFGSAGDGQIPNLRRENTPGLMAPPLQNCSTPVQLTGPEGGVEDMDTQAFLSPSSAPFRRAALIPKALSSCSESQDEDLVVAETQSFILQTRDCQGNAPGDHTMEPTQAFGLESSGDEKVEQPSRGGSFQLGLSDSSHLQDRAQALAMESTQAFVSVEGDVNLEETQAYAAISNSDRTSSESDSNLEATQAYGEEEEAAKCSVMAEKKGQVDLALEATQAYVSEPYCDSEDETDEDKTKDSDTAETQLLDFPTASTLSMAETQPMSAFEEAKSVEEENPASSVLQVKQNEEREGHGEAAQPQERHLSEALSAAATQPMCASDDEESDDEDSIPGPRKRKAKPLELEDEQTQSLTSSETQPMHIGVAETQPMATSGNEESDEEDSIPGPRKRKAKQLHLEEEETQRFTNSELSAVETQPMDTGKVTESDDEDSIPVPRKRKAKALKLEEDQTQPLTFSDVSAVETQPVVTGEDEESDDEDSIPGLRKRKAKPLQIQDEETQSLTNSEASTVDTQPLETKTVPHPRRGKRGQSEAGGSGVTVRSRRGTRSGLREEEEQAECSEPPRRQTSRKNKVLPATRGRRGKQMPDDNKSEEGEKVERAKRARGKKSTKQQEDEEAEETEKETRERKRKDQEEKVRAKEEQLKRERKEKEEKERIERENAEKVEKERLERVEKVRIVKERNEQEEKERAERMQKEEQLERERKEKEEKERLEREKAEKKRRTDWRGKRKRE</sequence>
<feature type="compositionally biased region" description="Polar residues" evidence="1">
    <location>
        <begin position="345"/>
        <end position="357"/>
    </location>
</feature>
<feature type="compositionally biased region" description="Polar residues" evidence="1">
    <location>
        <begin position="1018"/>
        <end position="1027"/>
    </location>
</feature>
<feature type="compositionally biased region" description="Polar residues" evidence="1">
    <location>
        <begin position="400"/>
        <end position="415"/>
    </location>
</feature>
<dbReference type="Proteomes" id="UP000472265">
    <property type="component" value="Chromosome 17"/>
</dbReference>
<feature type="region of interest" description="Disordered" evidence="1">
    <location>
        <begin position="152"/>
        <end position="520"/>
    </location>
</feature>
<name>A0A671YIN4_SPAAU</name>
<evidence type="ECO:0000256" key="1">
    <source>
        <dbReference type="SAM" id="MobiDB-lite"/>
    </source>
</evidence>
<feature type="compositionally biased region" description="Polar residues" evidence="1">
    <location>
        <begin position="206"/>
        <end position="222"/>
    </location>
</feature>
<evidence type="ECO:0000259" key="2">
    <source>
        <dbReference type="PROSITE" id="PS50006"/>
    </source>
</evidence>
<feature type="region of interest" description="Disordered" evidence="1">
    <location>
        <begin position="625"/>
        <end position="696"/>
    </location>
</feature>
<dbReference type="Ensembl" id="ENSSAUT00010065673.1">
    <property type="protein sequence ID" value="ENSSAUP00010062638.1"/>
    <property type="gene ID" value="ENSSAUG00010025273.1"/>
</dbReference>
<dbReference type="InterPro" id="IPR000253">
    <property type="entry name" value="FHA_dom"/>
</dbReference>
<feature type="compositionally biased region" description="Acidic residues" evidence="1">
    <location>
        <begin position="660"/>
        <end position="670"/>
    </location>
</feature>
<feature type="domain" description="FHA" evidence="2">
    <location>
        <begin position="54"/>
        <end position="115"/>
    </location>
</feature>
<feature type="compositionally biased region" description="Basic and acidic residues" evidence="1">
    <location>
        <begin position="956"/>
        <end position="975"/>
    </location>
</feature>
<proteinExistence type="predicted"/>
<feature type="compositionally biased region" description="Acidic residues" evidence="1">
    <location>
        <begin position="463"/>
        <end position="476"/>
    </location>
</feature>
<dbReference type="Pfam" id="PF00498">
    <property type="entry name" value="FHA"/>
    <property type="match status" value="1"/>
</dbReference>
<feature type="compositionally biased region" description="Acidic residues" evidence="1">
    <location>
        <begin position="1138"/>
        <end position="1148"/>
    </location>
</feature>
<feature type="region of interest" description="Disordered" evidence="1">
    <location>
        <begin position="1"/>
        <end position="27"/>
    </location>
</feature>
<dbReference type="OMA" id="MVEENAQ"/>
<dbReference type="SUPFAM" id="SSF49879">
    <property type="entry name" value="SMAD/FHA domain"/>
    <property type="match status" value="1"/>
</dbReference>
<feature type="compositionally biased region" description="Polar residues" evidence="1">
    <location>
        <begin position="248"/>
        <end position="268"/>
    </location>
</feature>
<dbReference type="Gene3D" id="2.60.200.20">
    <property type="match status" value="1"/>
</dbReference>
<feature type="compositionally biased region" description="Acidic residues" evidence="1">
    <location>
        <begin position="989"/>
        <end position="999"/>
    </location>
</feature>
<reference evidence="3" key="1">
    <citation type="submission" date="2021-04" db="EMBL/GenBank/DDBJ databases">
        <authorList>
            <consortium name="Wellcome Sanger Institute Data Sharing"/>
        </authorList>
    </citation>
    <scope>NUCLEOTIDE SEQUENCE [LARGE SCALE GENOMIC DNA]</scope>
</reference>
<dbReference type="GeneTree" id="ENSGT00940000161757"/>
<reference evidence="3" key="3">
    <citation type="submission" date="2025-09" db="UniProtKB">
        <authorList>
            <consortium name="Ensembl"/>
        </authorList>
    </citation>
    <scope>IDENTIFICATION</scope>
</reference>
<feature type="compositionally biased region" description="Polar residues" evidence="1">
    <location>
        <begin position="1119"/>
        <end position="1135"/>
    </location>
</feature>
<feature type="compositionally biased region" description="Acidic residues" evidence="1">
    <location>
        <begin position="511"/>
        <end position="520"/>
    </location>
</feature>
<feature type="compositionally biased region" description="Polar residues" evidence="1">
    <location>
        <begin position="1073"/>
        <end position="1087"/>
    </location>
</feature>
<feature type="compositionally biased region" description="Acidic residues" evidence="1">
    <location>
        <begin position="421"/>
        <end position="430"/>
    </location>
</feature>
<accession>A0A671YIN4</accession>
<feature type="compositionally biased region" description="Basic and acidic residues" evidence="1">
    <location>
        <begin position="1252"/>
        <end position="1268"/>
    </location>
</feature>
<feature type="compositionally biased region" description="Basic and acidic residues" evidence="1">
    <location>
        <begin position="1290"/>
        <end position="1386"/>
    </location>
</feature>
<evidence type="ECO:0000313" key="4">
    <source>
        <dbReference type="Proteomes" id="UP000472265"/>
    </source>
</evidence>
<feature type="compositionally biased region" description="Basic residues" evidence="1">
    <location>
        <begin position="1234"/>
        <end position="1251"/>
    </location>
</feature>
<feature type="compositionally biased region" description="Acidic residues" evidence="1">
    <location>
        <begin position="12"/>
        <end position="22"/>
    </location>
</feature>
<dbReference type="InterPro" id="IPR008984">
    <property type="entry name" value="SMAD_FHA_dom_sf"/>
</dbReference>
<protein>
    <recommendedName>
        <fullName evidence="2">FHA domain-containing protein</fullName>
    </recommendedName>
</protein>
<feature type="compositionally biased region" description="Low complexity" evidence="1">
    <location>
        <begin position="841"/>
        <end position="853"/>
    </location>
</feature>
<feature type="compositionally biased region" description="Polar residues" evidence="1">
    <location>
        <begin position="921"/>
        <end position="933"/>
    </location>
</feature>
<evidence type="ECO:0000313" key="3">
    <source>
        <dbReference type="Ensembl" id="ENSSAUP00010062638.1"/>
    </source>
</evidence>
<feature type="compositionally biased region" description="Polar residues" evidence="1">
    <location>
        <begin position="793"/>
        <end position="802"/>
    </location>
</feature>
<dbReference type="PROSITE" id="PS50006">
    <property type="entry name" value="FHA_DOMAIN"/>
    <property type="match status" value="1"/>
</dbReference>
<feature type="compositionally biased region" description="Polar residues" evidence="1">
    <location>
        <begin position="1168"/>
        <end position="1184"/>
    </location>
</feature>
<feature type="region of interest" description="Disordered" evidence="1">
    <location>
        <begin position="890"/>
        <end position="1400"/>
    </location>
</feature>
<feature type="compositionally biased region" description="Acidic residues" evidence="1">
    <location>
        <begin position="382"/>
        <end position="393"/>
    </location>
</feature>
<dbReference type="CDD" id="cd22665">
    <property type="entry name" value="FHA_MDC1"/>
    <property type="match status" value="1"/>
</dbReference>